<evidence type="ECO:0000256" key="5">
    <source>
        <dbReference type="ARBA" id="ARBA00022664"/>
    </source>
</evidence>
<dbReference type="InterPro" id="IPR036322">
    <property type="entry name" value="WD40_repeat_dom_sf"/>
</dbReference>
<dbReference type="Pfam" id="PF20770">
    <property type="entry name" value="PAN2_N"/>
    <property type="match status" value="1"/>
</dbReference>
<keyword evidence="9" id="KW-0269">Exonuclease</keyword>
<name>A0A1Q3A4Z7_ZYGRO</name>
<dbReference type="InterPro" id="IPR028881">
    <property type="entry name" value="PAN2_UCH_dom"/>
</dbReference>
<evidence type="ECO:0000256" key="7">
    <source>
        <dbReference type="ARBA" id="ARBA00022723"/>
    </source>
</evidence>
<organism evidence="13 14">
    <name type="scientific">Zygosaccharomyces rouxii</name>
    <dbReference type="NCBI Taxonomy" id="4956"/>
    <lineage>
        <taxon>Eukaryota</taxon>
        <taxon>Fungi</taxon>
        <taxon>Dikarya</taxon>
        <taxon>Ascomycota</taxon>
        <taxon>Saccharomycotina</taxon>
        <taxon>Saccharomycetes</taxon>
        <taxon>Saccharomycetales</taxon>
        <taxon>Saccharomycetaceae</taxon>
        <taxon>Zygosaccharomyces</taxon>
    </lineage>
</organism>
<keyword evidence="4 10" id="KW-0853">WD repeat</keyword>
<evidence type="ECO:0000256" key="4">
    <source>
        <dbReference type="ARBA" id="ARBA00022574"/>
    </source>
</evidence>
<evidence type="ECO:0000256" key="10">
    <source>
        <dbReference type="PROSITE-ProRule" id="PRU00221"/>
    </source>
</evidence>
<protein>
    <recommendedName>
        <fullName evidence="12">USP domain-containing protein</fullName>
    </recommendedName>
</protein>
<dbReference type="PROSITE" id="PS50082">
    <property type="entry name" value="WD_REPEATS_2"/>
    <property type="match status" value="1"/>
</dbReference>
<keyword evidence="3" id="KW-0963">Cytoplasm</keyword>
<keyword evidence="5" id="KW-0507">mRNA processing</keyword>
<dbReference type="GO" id="GO:0031251">
    <property type="term" value="C:PAN complex"/>
    <property type="evidence" value="ECO:0007669"/>
    <property type="project" value="TreeGrafter"/>
</dbReference>
<dbReference type="GO" id="GO:0004535">
    <property type="term" value="F:poly(A)-specific ribonuclease activity"/>
    <property type="evidence" value="ECO:0007669"/>
    <property type="project" value="UniProtKB-EC"/>
</dbReference>
<dbReference type="EMBL" id="BDGX01000026">
    <property type="protein sequence ID" value="GAV50721.1"/>
    <property type="molecule type" value="Genomic_DNA"/>
</dbReference>
<evidence type="ECO:0000256" key="11">
    <source>
        <dbReference type="SAM" id="MobiDB-lite"/>
    </source>
</evidence>
<dbReference type="GO" id="GO:0046872">
    <property type="term" value="F:metal ion binding"/>
    <property type="evidence" value="ECO:0007669"/>
    <property type="project" value="UniProtKB-KW"/>
</dbReference>
<feature type="region of interest" description="Disordered" evidence="11">
    <location>
        <begin position="394"/>
        <end position="418"/>
    </location>
</feature>
<dbReference type="InterPro" id="IPR038765">
    <property type="entry name" value="Papain-like_cys_pep_sf"/>
</dbReference>
<evidence type="ECO:0000256" key="1">
    <source>
        <dbReference type="ARBA" id="ARBA00001663"/>
    </source>
</evidence>
<dbReference type="InterPro" id="IPR001680">
    <property type="entry name" value="WD40_rpt"/>
</dbReference>
<dbReference type="SMART" id="SM00320">
    <property type="entry name" value="WD40"/>
    <property type="match status" value="2"/>
</dbReference>
<dbReference type="InterPro" id="IPR028889">
    <property type="entry name" value="USP"/>
</dbReference>
<dbReference type="GO" id="GO:0006397">
    <property type="term" value="P:mRNA processing"/>
    <property type="evidence" value="ECO:0007669"/>
    <property type="project" value="UniProtKB-KW"/>
</dbReference>
<dbReference type="Pfam" id="PF13423">
    <property type="entry name" value="UCH_1"/>
    <property type="match status" value="1"/>
</dbReference>
<dbReference type="SUPFAM" id="SSF54001">
    <property type="entry name" value="Cysteine proteinases"/>
    <property type="match status" value="1"/>
</dbReference>
<keyword evidence="7" id="KW-0479">Metal-binding</keyword>
<dbReference type="InterPro" id="IPR015943">
    <property type="entry name" value="WD40/YVTN_repeat-like_dom_sf"/>
</dbReference>
<comment type="subcellular location">
    <subcellularLocation>
        <location evidence="2">Cytoplasm</location>
    </subcellularLocation>
</comment>
<comment type="catalytic activity">
    <reaction evidence="1">
        <text>Exonucleolytic cleavage of poly(A) to 5'-AMP.</text>
        <dbReference type="EC" id="3.1.13.4"/>
    </reaction>
</comment>
<sequence length="1101" mass="125094">MNNWKPSLTDFLDLTEHLKKPFYRHDSREKEASKVVFDDLSNLIWVGDSYARVSSYYGGSLSLYSRYTANIGGLPVNDILTHREGILSLNEDSLHFANRRGVTMMNLTSVDVAAFSGLRSMCFGGAEYVNHVYCAGTNPNSGIVRIDLNRGTPSSVISYPHKVKHMCSNNKVISVGKQTGGVDILDPRSNSVVRTFSAHSGTISSMDSKDYTLVTVGKSKRFNNMYADPFVNVYDLRTMQQLPPISFSKGTTMGAGGADFVQLHSLLPTVMVVGSASGSFDFVDLANPTLRTQYIHPSQSIKSMALSPNGDYLAFTGDDNTLTTWNRTDDSHNFTNTPIPLEYSDFVDDGLLPHLTDVDDQSYHLSSVGMPYYSQQLISAWPNSVFRSPGTIPTPLDEHMPITKPRPKSNPGAYPLQKYDRSKYGRRNALESYVCLKEIRKKFASGIIPSDMLKYKSTEECEVPKAYMKLPLTHGRYGTDNFDFQAFNQTSYSTLDNDVDNVYTNSILQLYRFVPELFNFVVGSLKDENFGLHSLLTELGYLYDMMDRSKGKVCRSANFQSTLNSIDGFKEQGLTTPLSTDLTFLERLKINDEPITSPSMERLRKSLVQKFNEFVLHRLMNEESEKVPSTVTLKELYGFQLDSTIRTSCNYQEVLKSVEPTLTVLSPTRNSIKYANKKMNSQTILPYIESSMRRVKHTTSICSKCNKQELTTYERVMRNLPPILSLDILLSESEWAVVKSVKNWLSKEFFAAMTKEKALLQSSPQELRGISPIFKYELNGYVARISDRNGESRLVTFIRKYESEENIFKWYMFNGYLAVEVDEEEALNISYWWKTPETIIYCDAEEIRKPFFSVDTYRINYDVLYRNHFANGVGITAKTQYELLCKEEAPKPGTLVAIDAEFVVLSEELSEIDCTGVKTIVKPKKTALARLSVLRCEEGAQFGVPFIDDYIFNKEHIENYLTRYSGISPGDLDLEKSDKPLVSREVTYRKVWLLMQLGCVFVGHGLSNDFKHININVPKEQIRDTALYFLRGKRFLSLRYLAYALLDKNVQEGNHDSIEDAYTALILYKKYLDLKEKGTLEHVLDTIYAEGRASNYRVPFQ</sequence>
<dbReference type="PANTHER" id="PTHR15728">
    <property type="entry name" value="DEADENYLATION COMPLEX CATALYTIC SUBUNIT PAN2"/>
    <property type="match status" value="1"/>
</dbReference>
<dbReference type="eggNOG" id="KOG1275">
    <property type="taxonomic scope" value="Eukaryota"/>
</dbReference>
<evidence type="ECO:0000256" key="8">
    <source>
        <dbReference type="ARBA" id="ARBA00022801"/>
    </source>
</evidence>
<dbReference type="InterPro" id="IPR036397">
    <property type="entry name" value="RNaseH_sf"/>
</dbReference>
<dbReference type="CDD" id="cd06143">
    <property type="entry name" value="PAN2_exo"/>
    <property type="match status" value="1"/>
</dbReference>
<evidence type="ECO:0000256" key="9">
    <source>
        <dbReference type="ARBA" id="ARBA00022839"/>
    </source>
</evidence>
<accession>A0A1Q3A4Z7</accession>
<dbReference type="InterPro" id="IPR050785">
    <property type="entry name" value="PAN2-PAN3_catalytic_subunit"/>
</dbReference>
<gene>
    <name evidence="13" type="ORF">ZYGR_0Z01440</name>
</gene>
<dbReference type="InterPro" id="IPR013520">
    <property type="entry name" value="Ribonucl_H"/>
</dbReference>
<dbReference type="SMART" id="SM00479">
    <property type="entry name" value="EXOIII"/>
    <property type="match status" value="1"/>
</dbReference>
<evidence type="ECO:0000313" key="13">
    <source>
        <dbReference type="EMBL" id="GAV50721.1"/>
    </source>
</evidence>
<dbReference type="FunFam" id="3.30.420.10:FF:000028">
    <property type="entry name" value="PAN2-PAN3 deadenylation complex catalytic subunit PAN2"/>
    <property type="match status" value="1"/>
</dbReference>
<dbReference type="OrthoDB" id="16516at2759"/>
<evidence type="ECO:0000256" key="6">
    <source>
        <dbReference type="ARBA" id="ARBA00022722"/>
    </source>
</evidence>
<dbReference type="GO" id="GO:0000289">
    <property type="term" value="P:nuclear-transcribed mRNA poly(A) tail shortening"/>
    <property type="evidence" value="ECO:0007669"/>
    <property type="project" value="TreeGrafter"/>
</dbReference>
<dbReference type="SUPFAM" id="SSF53098">
    <property type="entry name" value="Ribonuclease H-like"/>
    <property type="match status" value="1"/>
</dbReference>
<proteinExistence type="predicted"/>
<dbReference type="Gene3D" id="2.130.10.10">
    <property type="entry name" value="YVTN repeat-like/Quinoprotein amine dehydrogenase"/>
    <property type="match status" value="1"/>
</dbReference>
<dbReference type="Gene3D" id="3.30.420.10">
    <property type="entry name" value="Ribonuclease H-like superfamily/Ribonuclease H"/>
    <property type="match status" value="1"/>
</dbReference>
<dbReference type="GO" id="GO:0003676">
    <property type="term" value="F:nucleic acid binding"/>
    <property type="evidence" value="ECO:0007669"/>
    <property type="project" value="InterPro"/>
</dbReference>
<keyword evidence="6" id="KW-0540">Nuclease</keyword>
<dbReference type="GO" id="GO:0000932">
    <property type="term" value="C:P-body"/>
    <property type="evidence" value="ECO:0007669"/>
    <property type="project" value="TreeGrafter"/>
</dbReference>
<keyword evidence="8" id="KW-0378">Hydrolase</keyword>
<dbReference type="Pfam" id="PF00929">
    <property type="entry name" value="RNase_T"/>
    <property type="match status" value="1"/>
</dbReference>
<comment type="caution">
    <text evidence="13">The sequence shown here is derived from an EMBL/GenBank/DDBJ whole genome shotgun (WGS) entry which is preliminary data.</text>
</comment>
<dbReference type="SUPFAM" id="SSF50978">
    <property type="entry name" value="WD40 repeat-like"/>
    <property type="match status" value="1"/>
</dbReference>
<evidence type="ECO:0000256" key="2">
    <source>
        <dbReference type="ARBA" id="ARBA00004496"/>
    </source>
</evidence>
<dbReference type="PROSITE" id="PS50235">
    <property type="entry name" value="USP_3"/>
    <property type="match status" value="1"/>
</dbReference>
<evidence type="ECO:0000256" key="3">
    <source>
        <dbReference type="ARBA" id="ARBA00022490"/>
    </source>
</evidence>
<reference evidence="13 14" key="1">
    <citation type="submission" date="2016-08" db="EMBL/GenBank/DDBJ databases">
        <title>Draft genome sequence of allopolyploid Zygosaccharomyces rouxii.</title>
        <authorList>
            <person name="Watanabe J."/>
            <person name="Uehara K."/>
            <person name="Mogi Y."/>
            <person name="Tsukioka Y."/>
        </authorList>
    </citation>
    <scope>NUCLEOTIDE SEQUENCE [LARGE SCALE GENOMIC DNA]</scope>
    <source>
        <strain evidence="13 14">NBRC 110957</strain>
    </source>
</reference>
<dbReference type="Proteomes" id="UP000187013">
    <property type="component" value="Unassembled WGS sequence"/>
</dbReference>
<dbReference type="InterPro" id="IPR048841">
    <property type="entry name" value="PAN2_N"/>
</dbReference>
<dbReference type="InterPro" id="IPR012337">
    <property type="entry name" value="RNaseH-like_sf"/>
</dbReference>
<feature type="domain" description="USP" evidence="12">
    <location>
        <begin position="493"/>
        <end position="836"/>
    </location>
</feature>
<dbReference type="AlphaFoldDB" id="A0A1Q3A4Z7"/>
<evidence type="ECO:0000259" key="12">
    <source>
        <dbReference type="PROSITE" id="PS50235"/>
    </source>
</evidence>
<dbReference type="Gene3D" id="3.90.70.10">
    <property type="entry name" value="Cysteine proteinases"/>
    <property type="match status" value="1"/>
</dbReference>
<feature type="repeat" description="WD" evidence="10">
    <location>
        <begin position="294"/>
        <end position="326"/>
    </location>
</feature>
<evidence type="ECO:0000313" key="14">
    <source>
        <dbReference type="Proteomes" id="UP000187013"/>
    </source>
</evidence>
<dbReference type="PANTHER" id="PTHR15728:SF0">
    <property type="entry name" value="PAN2-PAN3 DEADENYLATION COMPLEX CATALYTIC SUBUNIT PAN2"/>
    <property type="match status" value="1"/>
</dbReference>